<sequence length="1137" mass="131135">MITVFLVILISGCAHRADVRIDRLNELSYAFHYRNLDSTEFYARKSLRLSDSLGVDGTEALNNLAFVCLARMQYAKAATLLRKVLTQTNNQVELLVADIQMMRLCQRQSRNKDFYIYRESAMRRLRRIDDESDQLSPHYAKRLIYARSEFSIVASTYFYYVGLIQESVNALAEIDPNGSIQQDMAQQLSYWYNVGAGGIVKAHNKKDVAQKEFDYLMRCYLLSREYDYPYWEAQAMQGMSEHLQNPRMRAMLIRDNLPAMKYINIDRMPDSLLAGNLAQRAHDMLLAYGDVYQIAGANRTLAECFWHIKDYQSALACLRRALESDTAINQAPDLVASIREQLSLVYSAVDDKVNSDRNRNLYLDMQEQTRQDRQLEARAAQLDKSSSQLNMMLAAVIFMIILVSVLLVAFDVMRRRGDARFSLDTLLEPLTQWRKRNETRVERVNDQYDRLREQTYILSQHLRQNKRLNIEQRAKIQLANTVTPLIDRMKNEVKRLKTRDDSPYVRQRRYQYIAELSDSINDYNDVLTQWIQMRQGEIGLKIESFELQSLFDIVSHGDMNFKMKGIDLEVEPTDSVVKADKTLTLFMINTIADNARKYTPEGGKVRVSSVETDDYVEISVEDNGRGMAEDQLGHIFDRTYTGGHGFGLKNCNGIIEKYKKISRIFKVCAIYAESEVGRGSRLAFRLPKGMVRRVLTLLLLVGAHWHAAQIMAQPKGNPYRATSAMTSAERITAARDANMKAARFADSAYFSNIKGTYAETMRYADSCHHYLEPTDTALILDISNETAVAALALHQWDVYQKNNRIYTQLFREASADDLLPAYVRNMQKSETNKNVAIILLLSLLAVIFPAYYFLYYRFRLNYRFCIDRVNAMNQLLLSDMPDTEKLHGIERLNDFKKYSISIEQQENIDAIVNRIRQALRLSIDETSKRETSMEWAEDNLRRLEMDNDRLHVSNSVLDNCLSTLKHETMYYPARIRHLVNGTDDNLHGIEQLVNYYHELYHILSLQAVNQITPLRMDADVTDFLFELLRDANHGEMPMVLQCETDEKYVVMDAQMSLLRLDANQCHGLFTPNTIDLKFLVCQQIVREMGEQTNLRRCGINPSLTPQGCVKLTIVMPKRIAPAPTEIAAMTNTDNKQD</sequence>
<dbReference type="PANTHER" id="PTHR42878">
    <property type="entry name" value="TWO-COMPONENT HISTIDINE KINASE"/>
    <property type="match status" value="1"/>
</dbReference>
<evidence type="ECO:0000259" key="9">
    <source>
        <dbReference type="PROSITE" id="PS50109"/>
    </source>
</evidence>
<dbReference type="InterPro" id="IPR036890">
    <property type="entry name" value="HATPase_C_sf"/>
</dbReference>
<evidence type="ECO:0000313" key="11">
    <source>
        <dbReference type="Proteomes" id="UP000245870"/>
    </source>
</evidence>
<dbReference type="SMART" id="SM00387">
    <property type="entry name" value="HATPase_c"/>
    <property type="match status" value="1"/>
</dbReference>
<evidence type="ECO:0000256" key="8">
    <source>
        <dbReference type="SAM" id="Phobius"/>
    </source>
</evidence>
<evidence type="ECO:0000256" key="7">
    <source>
        <dbReference type="ARBA" id="ARBA00023012"/>
    </source>
</evidence>
<dbReference type="SUPFAM" id="SSF48452">
    <property type="entry name" value="TPR-like"/>
    <property type="match status" value="1"/>
</dbReference>
<dbReference type="InterPro" id="IPR019734">
    <property type="entry name" value="TPR_rpt"/>
</dbReference>
<keyword evidence="5 10" id="KW-0418">Kinase</keyword>
<evidence type="ECO:0000256" key="6">
    <source>
        <dbReference type="ARBA" id="ARBA00022840"/>
    </source>
</evidence>
<feature type="transmembrane region" description="Helical" evidence="8">
    <location>
        <begin position="835"/>
        <end position="854"/>
    </location>
</feature>
<dbReference type="Gene3D" id="3.30.565.10">
    <property type="entry name" value="Histidine kinase-like ATPase, C-terminal domain"/>
    <property type="match status" value="1"/>
</dbReference>
<evidence type="ECO:0000256" key="3">
    <source>
        <dbReference type="ARBA" id="ARBA00022679"/>
    </source>
</evidence>
<gene>
    <name evidence="10" type="ORF">C7379_13010</name>
</gene>
<comment type="catalytic activity">
    <reaction evidence="1">
        <text>ATP + protein L-histidine = ADP + protein N-phospho-L-histidine.</text>
        <dbReference type="EC" id="2.7.13.3"/>
    </reaction>
</comment>
<reference evidence="10 11" key="1">
    <citation type="submission" date="2018-05" db="EMBL/GenBank/DDBJ databases">
        <title>Genomic Encyclopedia of Type Strains, Phase IV (KMG-IV): sequencing the most valuable type-strain genomes for metagenomic binning, comparative biology and taxonomic classification.</title>
        <authorList>
            <person name="Goeker M."/>
        </authorList>
    </citation>
    <scope>NUCLEOTIDE SEQUENCE [LARGE SCALE GENOMIC DNA]</scope>
    <source>
        <strain evidence="10 11">DSM 100333</strain>
    </source>
</reference>
<evidence type="ECO:0000256" key="5">
    <source>
        <dbReference type="ARBA" id="ARBA00022777"/>
    </source>
</evidence>
<keyword evidence="11" id="KW-1185">Reference proteome</keyword>
<accession>A0A2U0TWF6</accession>
<keyword evidence="6" id="KW-0067">ATP-binding</keyword>
<dbReference type="InterPro" id="IPR005467">
    <property type="entry name" value="His_kinase_dom"/>
</dbReference>
<dbReference type="GO" id="GO:0005524">
    <property type="term" value="F:ATP binding"/>
    <property type="evidence" value="ECO:0007669"/>
    <property type="project" value="UniProtKB-KW"/>
</dbReference>
<proteinExistence type="predicted"/>
<comment type="caution">
    <text evidence="10">The sequence shown here is derived from an EMBL/GenBank/DDBJ whole genome shotgun (WGS) entry which is preliminary data.</text>
</comment>
<dbReference type="InterPro" id="IPR003594">
    <property type="entry name" value="HATPase_dom"/>
</dbReference>
<evidence type="ECO:0000256" key="4">
    <source>
        <dbReference type="ARBA" id="ARBA00022741"/>
    </source>
</evidence>
<dbReference type="SUPFAM" id="SSF55874">
    <property type="entry name" value="ATPase domain of HSP90 chaperone/DNA topoisomerase II/histidine kinase"/>
    <property type="match status" value="1"/>
</dbReference>
<keyword evidence="8" id="KW-0812">Transmembrane</keyword>
<feature type="transmembrane region" description="Helical" evidence="8">
    <location>
        <begin position="391"/>
        <end position="410"/>
    </location>
</feature>
<dbReference type="InterPro" id="IPR011990">
    <property type="entry name" value="TPR-like_helical_dom_sf"/>
</dbReference>
<dbReference type="Pfam" id="PF17139">
    <property type="entry name" value="DUF5112"/>
    <property type="match status" value="1"/>
</dbReference>
<dbReference type="Pfam" id="PF17140">
    <property type="entry name" value="DUF5113"/>
    <property type="match status" value="2"/>
</dbReference>
<evidence type="ECO:0000256" key="2">
    <source>
        <dbReference type="ARBA" id="ARBA00012438"/>
    </source>
</evidence>
<dbReference type="Gene3D" id="1.25.40.10">
    <property type="entry name" value="Tetratricopeptide repeat domain"/>
    <property type="match status" value="1"/>
</dbReference>
<dbReference type="EMBL" id="QENY01000030">
    <property type="protein sequence ID" value="PVX47918.1"/>
    <property type="molecule type" value="Genomic_DNA"/>
</dbReference>
<dbReference type="Proteomes" id="UP000245870">
    <property type="component" value="Unassembled WGS sequence"/>
</dbReference>
<dbReference type="EC" id="2.7.13.3" evidence="2"/>
<dbReference type="GO" id="GO:0004673">
    <property type="term" value="F:protein histidine kinase activity"/>
    <property type="evidence" value="ECO:0007669"/>
    <property type="project" value="UniProtKB-EC"/>
</dbReference>
<dbReference type="GO" id="GO:0007234">
    <property type="term" value="P:osmosensory signaling via phosphorelay pathway"/>
    <property type="evidence" value="ECO:0007669"/>
    <property type="project" value="TreeGrafter"/>
</dbReference>
<keyword evidence="8" id="KW-0472">Membrane</keyword>
<keyword evidence="8" id="KW-1133">Transmembrane helix</keyword>
<dbReference type="SMART" id="SM00028">
    <property type="entry name" value="TPR"/>
    <property type="match status" value="2"/>
</dbReference>
<dbReference type="Pfam" id="PF02518">
    <property type="entry name" value="HATPase_c"/>
    <property type="match status" value="1"/>
</dbReference>
<dbReference type="InterPro" id="IPR033406">
    <property type="entry name" value="DUF5113"/>
</dbReference>
<dbReference type="InterPro" id="IPR033405">
    <property type="entry name" value="DUF5112"/>
</dbReference>
<dbReference type="InterPro" id="IPR050351">
    <property type="entry name" value="BphY/WalK/GraS-like"/>
</dbReference>
<protein>
    <recommendedName>
        <fullName evidence="2">histidine kinase</fullName>
        <ecNumber evidence="2">2.7.13.3</ecNumber>
    </recommendedName>
</protein>
<evidence type="ECO:0000256" key="1">
    <source>
        <dbReference type="ARBA" id="ARBA00000085"/>
    </source>
</evidence>
<dbReference type="PANTHER" id="PTHR42878:SF7">
    <property type="entry name" value="SENSOR HISTIDINE KINASE GLRK"/>
    <property type="match status" value="1"/>
</dbReference>
<dbReference type="GO" id="GO:0000156">
    <property type="term" value="F:phosphorelay response regulator activity"/>
    <property type="evidence" value="ECO:0007669"/>
    <property type="project" value="TreeGrafter"/>
</dbReference>
<dbReference type="GO" id="GO:0030295">
    <property type="term" value="F:protein kinase activator activity"/>
    <property type="evidence" value="ECO:0007669"/>
    <property type="project" value="TreeGrafter"/>
</dbReference>
<organism evidence="10 11">
    <name type="scientific">Hallella colorans</name>
    <dbReference type="NCBI Taxonomy" id="1703337"/>
    <lineage>
        <taxon>Bacteria</taxon>
        <taxon>Pseudomonadati</taxon>
        <taxon>Bacteroidota</taxon>
        <taxon>Bacteroidia</taxon>
        <taxon>Bacteroidales</taxon>
        <taxon>Prevotellaceae</taxon>
        <taxon>Hallella</taxon>
    </lineage>
</organism>
<dbReference type="AlphaFoldDB" id="A0A2U0TWF6"/>
<feature type="domain" description="Histidine kinase" evidence="9">
    <location>
        <begin position="477"/>
        <end position="690"/>
    </location>
</feature>
<dbReference type="CDD" id="cd00075">
    <property type="entry name" value="HATPase"/>
    <property type="match status" value="1"/>
</dbReference>
<dbReference type="PROSITE" id="PS50109">
    <property type="entry name" value="HIS_KIN"/>
    <property type="match status" value="1"/>
</dbReference>
<keyword evidence="3" id="KW-0808">Transferase</keyword>
<evidence type="ECO:0000313" key="10">
    <source>
        <dbReference type="EMBL" id="PVX47918.1"/>
    </source>
</evidence>
<keyword evidence="4" id="KW-0547">Nucleotide-binding</keyword>
<keyword evidence="7" id="KW-0902">Two-component regulatory system</keyword>
<name>A0A2U0TWF6_9BACT</name>